<evidence type="ECO:0000313" key="1">
    <source>
        <dbReference type="EMBL" id="XAH73942.1"/>
    </source>
</evidence>
<name>A0ABZ3EW89_9FIRM</name>
<organism evidence="1 2">
    <name type="scientific">Kineothrix sedimenti</name>
    <dbReference type="NCBI Taxonomy" id="3123317"/>
    <lineage>
        <taxon>Bacteria</taxon>
        <taxon>Bacillati</taxon>
        <taxon>Bacillota</taxon>
        <taxon>Clostridia</taxon>
        <taxon>Lachnospirales</taxon>
        <taxon>Lachnospiraceae</taxon>
        <taxon>Kineothrix</taxon>
    </lineage>
</organism>
<sequence>MSKLQNMRGVEIKKFRAVSSGLKTFDELFGKDGFSEWLEAHRHLVQEHIYEPTDFLWHEGAKETWGCGQNIFISAIKDDVTEANVAPYEIIEFPGGMFLVATGDENNNDDLNETVNCMMAWIKNSNIFEYGDFPKSGMCNMPNPGGAFDKALGIAQQQIYLPLKFRSK</sequence>
<evidence type="ECO:0008006" key="3">
    <source>
        <dbReference type="Google" id="ProtNLM"/>
    </source>
</evidence>
<proteinExistence type="predicted"/>
<dbReference type="Proteomes" id="UP001451571">
    <property type="component" value="Chromosome"/>
</dbReference>
<evidence type="ECO:0000313" key="2">
    <source>
        <dbReference type="Proteomes" id="UP001451571"/>
    </source>
</evidence>
<accession>A0ABZ3EW89</accession>
<protein>
    <recommendedName>
        <fullName evidence="3">AraC family transcriptional regulator</fullName>
    </recommendedName>
</protein>
<dbReference type="RefSeq" id="WP_342757540.1">
    <property type="nucleotide sequence ID" value="NZ_CP146256.1"/>
</dbReference>
<dbReference type="EMBL" id="CP146256">
    <property type="protein sequence ID" value="XAH73942.1"/>
    <property type="molecule type" value="Genomic_DNA"/>
</dbReference>
<reference evidence="1 2" key="1">
    <citation type="submission" date="2024-02" db="EMBL/GenBank/DDBJ databases">
        <title>Bacterial strain from lacustrine sediment.</title>
        <authorList>
            <person name="Petit C."/>
            <person name="Fadhlaoui K."/>
        </authorList>
    </citation>
    <scope>NUCLEOTIDE SEQUENCE [LARGE SCALE GENOMIC DNA]</scope>
    <source>
        <strain evidence="1 2">IPX-CK</strain>
    </source>
</reference>
<keyword evidence="2" id="KW-1185">Reference proteome</keyword>
<gene>
    <name evidence="1" type="ORF">V6984_20965</name>
</gene>